<comment type="catalytic activity">
    <reaction evidence="1">
        <text>ATP-independent breakage of single-stranded DNA, followed by passage and rejoining.</text>
        <dbReference type="EC" id="5.6.2.1"/>
    </reaction>
</comment>
<evidence type="ECO:0000256" key="2">
    <source>
        <dbReference type="ARBA" id="ARBA00006645"/>
    </source>
</evidence>
<dbReference type="PROSITE" id="PS52038">
    <property type="entry name" value="TOPO_IB_2"/>
    <property type="match status" value="1"/>
</dbReference>
<evidence type="ECO:0000256" key="1">
    <source>
        <dbReference type="ARBA" id="ARBA00000213"/>
    </source>
</evidence>
<dbReference type="AlphaFoldDB" id="A0A1F7X2Q9"/>
<protein>
    <recommendedName>
        <fullName evidence="3">DNA topoisomerase</fullName>
        <ecNumber evidence="3">5.6.2.1</ecNumber>
    </recommendedName>
</protein>
<evidence type="ECO:0000256" key="4">
    <source>
        <dbReference type="ARBA" id="ARBA00023029"/>
    </source>
</evidence>
<dbReference type="EC" id="5.6.2.1" evidence="3"/>
<dbReference type="PANTHER" id="PTHR10290:SF3">
    <property type="entry name" value="DNA TOPOISOMERASE 1"/>
    <property type="match status" value="1"/>
</dbReference>
<comment type="similarity">
    <text evidence="2">Belongs to the type IB topoisomerase family.</text>
</comment>
<evidence type="ECO:0000313" key="9">
    <source>
        <dbReference type="Proteomes" id="UP000176939"/>
    </source>
</evidence>
<keyword evidence="4" id="KW-0799">Topoisomerase</keyword>
<sequence>MIDNQPKAFILIEKSIPLGLIPQVRLVRGKTKTFHAIRYVSAYPDKVNVITRDKINVDAIKPSEDGTKWYAGVKVDEIAQVIDFKEPAETGLVRCVIKTDGTVAGKKYTDKKKERGAKVKWARLKYIEKYLPTIRAKYEPMIGDSNPIKKSFGVAMYCVDRFCMRIGGGAHNREDHFGTTTLQCKHISQAEDGVVYLDFVGKSGVDWHIKVDDPNVGKALMELKDDREPESKLLYEVERKDVVKWLGRFRVTAKDFRTYHASNYFVEFAKKSIMPLKRKAQKEVLADIITRVATKLNNKPNTCRSKYIMPALMEHWLMGGKF</sequence>
<dbReference type="Pfam" id="PF01028">
    <property type="entry name" value="Topoisom_I"/>
    <property type="match status" value="1"/>
</dbReference>
<accession>A0A1F7X2Q9</accession>
<dbReference type="PRINTS" id="PR00416">
    <property type="entry name" value="EUTPISMRASEI"/>
</dbReference>
<dbReference type="InterPro" id="IPR011010">
    <property type="entry name" value="DNA_brk_join_enz"/>
</dbReference>
<evidence type="ECO:0000313" key="8">
    <source>
        <dbReference type="EMBL" id="OGM09163.1"/>
    </source>
</evidence>
<dbReference type="GO" id="GO:0003677">
    <property type="term" value="F:DNA binding"/>
    <property type="evidence" value="ECO:0007669"/>
    <property type="project" value="UniProtKB-KW"/>
</dbReference>
<name>A0A1F7X2Q9_9BACT</name>
<evidence type="ECO:0000256" key="6">
    <source>
        <dbReference type="ARBA" id="ARBA00023235"/>
    </source>
</evidence>
<dbReference type="InterPro" id="IPR051062">
    <property type="entry name" value="Topoisomerase_IB"/>
</dbReference>
<dbReference type="GO" id="GO:0003917">
    <property type="term" value="F:DNA topoisomerase type I (single strand cut, ATP-independent) activity"/>
    <property type="evidence" value="ECO:0007669"/>
    <property type="project" value="UniProtKB-EC"/>
</dbReference>
<dbReference type="PANTHER" id="PTHR10290">
    <property type="entry name" value="DNA TOPOISOMERASE I"/>
    <property type="match status" value="1"/>
</dbReference>
<dbReference type="EMBL" id="MGFQ01000024">
    <property type="protein sequence ID" value="OGM09163.1"/>
    <property type="molecule type" value="Genomic_DNA"/>
</dbReference>
<dbReference type="GO" id="GO:0006265">
    <property type="term" value="P:DNA topological change"/>
    <property type="evidence" value="ECO:0007669"/>
    <property type="project" value="InterPro"/>
</dbReference>
<keyword evidence="5" id="KW-0238">DNA-binding</keyword>
<feature type="domain" description="DNA topoisomerase I catalytic core eukaryotic-type" evidence="7">
    <location>
        <begin position="113"/>
        <end position="302"/>
    </location>
</feature>
<evidence type="ECO:0000256" key="3">
    <source>
        <dbReference type="ARBA" id="ARBA00012891"/>
    </source>
</evidence>
<dbReference type="InterPro" id="IPR013500">
    <property type="entry name" value="TopoI_cat_euk"/>
</dbReference>
<dbReference type="Gene3D" id="3.90.15.10">
    <property type="entry name" value="Topoisomerase I, Chain A, domain 3"/>
    <property type="match status" value="1"/>
</dbReference>
<dbReference type="SUPFAM" id="SSF56349">
    <property type="entry name" value="DNA breaking-rejoining enzymes"/>
    <property type="match status" value="1"/>
</dbReference>
<dbReference type="Proteomes" id="UP000176939">
    <property type="component" value="Unassembled WGS sequence"/>
</dbReference>
<dbReference type="InterPro" id="IPR014711">
    <property type="entry name" value="TopoI_cat_a-hlx-sub_euk"/>
</dbReference>
<comment type="caution">
    <text evidence="8">The sequence shown here is derived from an EMBL/GenBank/DDBJ whole genome shotgun (WGS) entry which is preliminary data.</text>
</comment>
<reference evidence="8 9" key="1">
    <citation type="journal article" date="2016" name="Nat. Commun.">
        <title>Thousands of microbial genomes shed light on interconnected biogeochemical processes in an aquifer system.</title>
        <authorList>
            <person name="Anantharaman K."/>
            <person name="Brown C.T."/>
            <person name="Hug L.A."/>
            <person name="Sharon I."/>
            <person name="Castelle C.J."/>
            <person name="Probst A.J."/>
            <person name="Thomas B.C."/>
            <person name="Singh A."/>
            <person name="Wilkins M.J."/>
            <person name="Karaoz U."/>
            <person name="Brodie E.L."/>
            <person name="Williams K.H."/>
            <person name="Hubbard S.S."/>
            <person name="Banfield J.F."/>
        </authorList>
    </citation>
    <scope>NUCLEOTIDE SEQUENCE [LARGE SCALE GENOMIC DNA]</scope>
</reference>
<dbReference type="InterPro" id="IPR001631">
    <property type="entry name" value="TopoI"/>
</dbReference>
<keyword evidence="6" id="KW-0413">Isomerase</keyword>
<evidence type="ECO:0000256" key="5">
    <source>
        <dbReference type="ARBA" id="ARBA00023125"/>
    </source>
</evidence>
<evidence type="ECO:0000259" key="7">
    <source>
        <dbReference type="Pfam" id="PF01028"/>
    </source>
</evidence>
<gene>
    <name evidence="8" type="ORF">A2Z67_04450</name>
</gene>
<proteinExistence type="inferred from homology"/>
<organism evidence="8 9">
    <name type="scientific">Candidatus Woesebacteria bacterium RBG_13_36_22</name>
    <dbReference type="NCBI Taxonomy" id="1802478"/>
    <lineage>
        <taxon>Bacteria</taxon>
        <taxon>Candidatus Woeseibacteriota</taxon>
    </lineage>
</organism>